<dbReference type="AlphaFoldDB" id="A0A8T3C2L7"/>
<protein>
    <submittedName>
        <fullName evidence="1">Uncharacterized protein</fullName>
    </submittedName>
</protein>
<organism evidence="1 2">
    <name type="scientific">Dendrobium nobile</name>
    <name type="common">Orchid</name>
    <dbReference type="NCBI Taxonomy" id="94219"/>
    <lineage>
        <taxon>Eukaryota</taxon>
        <taxon>Viridiplantae</taxon>
        <taxon>Streptophyta</taxon>
        <taxon>Embryophyta</taxon>
        <taxon>Tracheophyta</taxon>
        <taxon>Spermatophyta</taxon>
        <taxon>Magnoliopsida</taxon>
        <taxon>Liliopsida</taxon>
        <taxon>Asparagales</taxon>
        <taxon>Orchidaceae</taxon>
        <taxon>Epidendroideae</taxon>
        <taxon>Malaxideae</taxon>
        <taxon>Dendrobiinae</taxon>
        <taxon>Dendrobium</taxon>
    </lineage>
</organism>
<dbReference type="Proteomes" id="UP000829196">
    <property type="component" value="Unassembled WGS sequence"/>
</dbReference>
<sequence length="74" mass="8174">MTRALAELPELRFSSSCSRTSTFDPVDLLLCPTLHPISPDRTHCRKACTAPAIQSLSRPLLLTRPPCFSAFRSS</sequence>
<comment type="caution">
    <text evidence="1">The sequence shown here is derived from an EMBL/GenBank/DDBJ whole genome shotgun (WGS) entry which is preliminary data.</text>
</comment>
<gene>
    <name evidence="1" type="ORF">KFK09_003937</name>
</gene>
<evidence type="ECO:0000313" key="2">
    <source>
        <dbReference type="Proteomes" id="UP000829196"/>
    </source>
</evidence>
<accession>A0A8T3C2L7</accession>
<keyword evidence="2" id="KW-1185">Reference proteome</keyword>
<name>A0A8T3C2L7_DENNO</name>
<evidence type="ECO:0000313" key="1">
    <source>
        <dbReference type="EMBL" id="KAI0524560.1"/>
    </source>
</evidence>
<reference evidence="1" key="1">
    <citation type="journal article" date="2022" name="Front. Genet.">
        <title>Chromosome-Scale Assembly of the Dendrobium nobile Genome Provides Insights Into the Molecular Mechanism of the Biosynthesis of the Medicinal Active Ingredient of Dendrobium.</title>
        <authorList>
            <person name="Xu Q."/>
            <person name="Niu S.-C."/>
            <person name="Li K.-L."/>
            <person name="Zheng P.-J."/>
            <person name="Zhang X.-J."/>
            <person name="Jia Y."/>
            <person name="Liu Y."/>
            <person name="Niu Y.-X."/>
            <person name="Yu L.-H."/>
            <person name="Chen D.-F."/>
            <person name="Zhang G.-Q."/>
        </authorList>
    </citation>
    <scope>NUCLEOTIDE SEQUENCE</scope>
    <source>
        <tissue evidence="1">Leaf</tissue>
    </source>
</reference>
<proteinExistence type="predicted"/>
<dbReference type="EMBL" id="JAGYWB010000004">
    <property type="protein sequence ID" value="KAI0524560.1"/>
    <property type="molecule type" value="Genomic_DNA"/>
</dbReference>